<dbReference type="PROSITE" id="PS00455">
    <property type="entry name" value="AMP_BINDING"/>
    <property type="match status" value="1"/>
</dbReference>
<evidence type="ECO:0000256" key="3">
    <source>
        <dbReference type="ARBA" id="ARBA00022741"/>
    </source>
</evidence>
<dbReference type="Pfam" id="PF16177">
    <property type="entry name" value="ACAS_N"/>
    <property type="match status" value="1"/>
</dbReference>
<dbReference type="Gene3D" id="3.40.50.12780">
    <property type="entry name" value="N-terminal domain of ligase-like"/>
    <property type="match status" value="1"/>
</dbReference>
<proteinExistence type="inferred from homology"/>
<dbReference type="Gene3D" id="3.30.300.30">
    <property type="match status" value="1"/>
</dbReference>
<evidence type="ECO:0000256" key="4">
    <source>
        <dbReference type="ARBA" id="ARBA00022840"/>
    </source>
</evidence>
<dbReference type="Proteomes" id="UP001150538">
    <property type="component" value="Unassembled WGS sequence"/>
</dbReference>
<evidence type="ECO:0000256" key="5">
    <source>
        <dbReference type="RuleBase" id="RU361147"/>
    </source>
</evidence>
<dbReference type="GO" id="GO:0016208">
    <property type="term" value="F:AMP binding"/>
    <property type="evidence" value="ECO:0007669"/>
    <property type="project" value="InterPro"/>
</dbReference>
<evidence type="ECO:0000256" key="2">
    <source>
        <dbReference type="ARBA" id="ARBA00022598"/>
    </source>
</evidence>
<comment type="caution">
    <text evidence="9">The sequence shown here is derived from an EMBL/GenBank/DDBJ whole genome shotgun (WGS) entry which is preliminary data.</text>
</comment>
<comment type="catalytic activity">
    <reaction evidence="5">
        <text>acetate + ATP + CoA = acetyl-CoA + AMP + diphosphate</text>
        <dbReference type="Rhea" id="RHEA:23176"/>
        <dbReference type="ChEBI" id="CHEBI:30089"/>
        <dbReference type="ChEBI" id="CHEBI:30616"/>
        <dbReference type="ChEBI" id="CHEBI:33019"/>
        <dbReference type="ChEBI" id="CHEBI:57287"/>
        <dbReference type="ChEBI" id="CHEBI:57288"/>
        <dbReference type="ChEBI" id="CHEBI:456215"/>
        <dbReference type="EC" id="6.2.1.1"/>
    </reaction>
</comment>
<evidence type="ECO:0000259" key="7">
    <source>
        <dbReference type="Pfam" id="PF13193"/>
    </source>
</evidence>
<dbReference type="InterPro" id="IPR032387">
    <property type="entry name" value="ACAS_N"/>
</dbReference>
<gene>
    <name evidence="9" type="primary">ACS2_2</name>
    <name evidence="9" type="ORF">H4219_004401</name>
</gene>
<feature type="domain" description="AMP-binding enzyme C-terminal" evidence="7">
    <location>
        <begin position="543"/>
        <end position="622"/>
    </location>
</feature>
<dbReference type="InterPro" id="IPR025110">
    <property type="entry name" value="AMP-bd_C"/>
</dbReference>
<dbReference type="FunFam" id="3.30.300.30:FF:000004">
    <property type="entry name" value="Acetyl-coenzyme A synthetase"/>
    <property type="match status" value="1"/>
</dbReference>
<evidence type="ECO:0000313" key="10">
    <source>
        <dbReference type="Proteomes" id="UP001150538"/>
    </source>
</evidence>
<dbReference type="Pfam" id="PF13193">
    <property type="entry name" value="AMP-binding_C"/>
    <property type="match status" value="1"/>
</dbReference>
<dbReference type="EC" id="6.2.1.1" evidence="5"/>
<dbReference type="Pfam" id="PF00501">
    <property type="entry name" value="AMP-binding"/>
    <property type="match status" value="1"/>
</dbReference>
<comment type="similarity">
    <text evidence="1 5">Belongs to the ATP-dependent AMP-binding enzyme family.</text>
</comment>
<protein>
    <recommendedName>
        <fullName evidence="5">Acetyl-coenzyme A synthetase</fullName>
        <ecNumber evidence="5">6.2.1.1</ecNumber>
    </recommendedName>
</protein>
<reference evidence="9" key="1">
    <citation type="submission" date="2022-07" db="EMBL/GenBank/DDBJ databases">
        <title>Phylogenomic reconstructions and comparative analyses of Kickxellomycotina fungi.</title>
        <authorList>
            <person name="Reynolds N.K."/>
            <person name="Stajich J.E."/>
            <person name="Barry K."/>
            <person name="Grigoriev I.V."/>
            <person name="Crous P."/>
            <person name="Smith M.E."/>
        </authorList>
    </citation>
    <scope>NUCLEOTIDE SEQUENCE</scope>
    <source>
        <strain evidence="9">NBRC 100468</strain>
    </source>
</reference>
<dbReference type="GO" id="GO:0005829">
    <property type="term" value="C:cytosol"/>
    <property type="evidence" value="ECO:0007669"/>
    <property type="project" value="TreeGrafter"/>
</dbReference>
<dbReference type="InterPro" id="IPR000873">
    <property type="entry name" value="AMP-dep_synth/lig_dom"/>
</dbReference>
<evidence type="ECO:0000313" key="9">
    <source>
        <dbReference type="EMBL" id="KAJ1915288.1"/>
    </source>
</evidence>
<organism evidence="9 10">
    <name type="scientific">Mycoemilia scoparia</name>
    <dbReference type="NCBI Taxonomy" id="417184"/>
    <lineage>
        <taxon>Eukaryota</taxon>
        <taxon>Fungi</taxon>
        <taxon>Fungi incertae sedis</taxon>
        <taxon>Zoopagomycota</taxon>
        <taxon>Kickxellomycotina</taxon>
        <taxon>Kickxellomycetes</taxon>
        <taxon>Kickxellales</taxon>
        <taxon>Kickxellaceae</taxon>
        <taxon>Mycoemilia</taxon>
    </lineage>
</organism>
<dbReference type="PANTHER" id="PTHR24095">
    <property type="entry name" value="ACETYL-COENZYME A SYNTHETASE"/>
    <property type="match status" value="1"/>
</dbReference>
<evidence type="ECO:0000259" key="8">
    <source>
        <dbReference type="Pfam" id="PF16177"/>
    </source>
</evidence>
<dbReference type="FunFam" id="3.40.50.12780:FF:000001">
    <property type="entry name" value="Acetyl-coenzyme A synthetase"/>
    <property type="match status" value="1"/>
</dbReference>
<dbReference type="NCBIfam" id="TIGR02188">
    <property type="entry name" value="Ac_CoA_lig_AcsA"/>
    <property type="match status" value="1"/>
</dbReference>
<keyword evidence="4 5" id="KW-0067">ATP-binding</keyword>
<dbReference type="InterPro" id="IPR011904">
    <property type="entry name" value="Ac_CoA_lig"/>
</dbReference>
<dbReference type="SUPFAM" id="SSF56801">
    <property type="entry name" value="Acetyl-CoA synthetase-like"/>
    <property type="match status" value="1"/>
</dbReference>
<feature type="domain" description="AMP-dependent synthetase/ligase" evidence="6">
    <location>
        <begin position="95"/>
        <end position="482"/>
    </location>
</feature>
<accession>A0A9W8DLJ4</accession>
<dbReference type="EMBL" id="JANBPU010000153">
    <property type="protein sequence ID" value="KAJ1915288.1"/>
    <property type="molecule type" value="Genomic_DNA"/>
</dbReference>
<keyword evidence="2 5" id="KW-0436">Ligase</keyword>
<dbReference type="OrthoDB" id="1706066at2759"/>
<feature type="domain" description="Acetyl-coenzyme A synthetase N-terminal" evidence="8">
    <location>
        <begin position="37"/>
        <end position="93"/>
    </location>
</feature>
<dbReference type="GO" id="GO:0005524">
    <property type="term" value="F:ATP binding"/>
    <property type="evidence" value="ECO:0007669"/>
    <property type="project" value="UniProtKB-UniRule"/>
</dbReference>
<dbReference type="GO" id="GO:0003987">
    <property type="term" value="F:acetate-CoA ligase activity"/>
    <property type="evidence" value="ECO:0007669"/>
    <property type="project" value="UniProtKB-UniRule"/>
</dbReference>
<dbReference type="InterPro" id="IPR042099">
    <property type="entry name" value="ANL_N_sf"/>
</dbReference>
<sequence>MTIENMNVSEENTVYPPNPALFNGTAPKPWISSLEQYREMYKESIEQPDAFWTRMALDNLSWSRPFTKVRQGSLDEGDVAWFVDGELNISYNCVDRWAEADPERVAFVYEADEPGNAQKWTYRRLLQEVCRVSNVLTSFGLRKGDTVAIYMPMIPEAAVSMLACARLGLVHTVVFAGFSASSLAERVQDAGSRVIITADEGLRGSKIIKTKAIVDEAVQSCPKVERVLVFRRTGNEVAFNKDRDVWWHEATDKQRPYCPPVPVSAEDPLFLLYTSGSTGKPKGVLHTTGGYLLGATITAKYVFDIHAGDVFCCTADIGWITGHSYVVYGPLSLGATSVIFESVPTYPDPSRYWKLVEEHKITQFYTAPTAIRALRRLGDSWVDKCDLSSLRVIGSVGEPINPEAWLWYYNKVGRGNCSVVDTYWQTETGSHVIAPLPGATPAKPGSATLPFFGIDVAVLDPLTGKELEGNGVTGVLAIRKPWPSMLRTVGGDHKRFLDTYLKPYPGHYFAGDGVTRDEEGYYWIRGRVDDVINVSGHRLSTAEVESALILSPSVAESAVVGSPDEVTGQAICAFITLKDGVSATEEEVKKELVAAVRKQIGPIATPKILIIVDDLPKTRSGKIIRRILRKVVAGEADQLGDVSTLSDPSILKVLIEKVNAVVGSKN</sequence>
<evidence type="ECO:0000259" key="6">
    <source>
        <dbReference type="Pfam" id="PF00501"/>
    </source>
</evidence>
<dbReference type="InterPro" id="IPR045851">
    <property type="entry name" value="AMP-bd_C_sf"/>
</dbReference>
<dbReference type="AlphaFoldDB" id="A0A9W8DLJ4"/>
<dbReference type="InterPro" id="IPR020845">
    <property type="entry name" value="AMP-binding_CS"/>
</dbReference>
<dbReference type="CDD" id="cd05966">
    <property type="entry name" value="ACS"/>
    <property type="match status" value="1"/>
</dbReference>
<dbReference type="NCBIfam" id="NF001208">
    <property type="entry name" value="PRK00174.1"/>
    <property type="match status" value="1"/>
</dbReference>
<evidence type="ECO:0000256" key="1">
    <source>
        <dbReference type="ARBA" id="ARBA00006432"/>
    </source>
</evidence>
<dbReference type="PANTHER" id="PTHR24095:SF14">
    <property type="entry name" value="ACETYL-COENZYME A SYNTHETASE 1"/>
    <property type="match status" value="1"/>
</dbReference>
<dbReference type="GO" id="GO:0019427">
    <property type="term" value="P:acetyl-CoA biosynthetic process from acetate"/>
    <property type="evidence" value="ECO:0007669"/>
    <property type="project" value="InterPro"/>
</dbReference>
<keyword evidence="10" id="KW-1185">Reference proteome</keyword>
<name>A0A9W8DLJ4_9FUNG</name>
<keyword evidence="3 5" id="KW-0547">Nucleotide-binding</keyword>